<proteinExistence type="predicted"/>
<evidence type="ECO:0000256" key="2">
    <source>
        <dbReference type="SAM" id="Phobius"/>
    </source>
</evidence>
<dbReference type="RefSeq" id="WP_244457122.1">
    <property type="nucleotide sequence ID" value="NZ_AP025637.1"/>
</dbReference>
<dbReference type="InterPro" id="IPR021273">
    <property type="entry name" value="DUF2852"/>
</dbReference>
<evidence type="ECO:0008006" key="5">
    <source>
        <dbReference type="Google" id="ProtNLM"/>
    </source>
</evidence>
<feature type="compositionally biased region" description="Basic and acidic residues" evidence="1">
    <location>
        <begin position="14"/>
        <end position="34"/>
    </location>
</feature>
<keyword evidence="2" id="KW-0812">Transmembrane</keyword>
<reference evidence="3 4" key="1">
    <citation type="journal article" date="2016" name="Microbes Environ.">
        <title>Phylogenetically diverse aerobic anoxygenic phototrophic bacteria isolated from epilithic biofilms in Tama river, Japan.</title>
        <authorList>
            <person name="Hirose S."/>
            <person name="Matsuura K."/>
            <person name="Haruta S."/>
        </authorList>
    </citation>
    <scope>NUCLEOTIDE SEQUENCE [LARGE SCALE GENOMIC DNA]</scope>
    <source>
        <strain evidence="3 4">S08</strain>
    </source>
</reference>
<evidence type="ECO:0000313" key="4">
    <source>
        <dbReference type="Proteomes" id="UP000831327"/>
    </source>
</evidence>
<keyword evidence="4" id="KW-1185">Reference proteome</keyword>
<keyword evidence="2" id="KW-0472">Membrane</keyword>
<evidence type="ECO:0000256" key="1">
    <source>
        <dbReference type="SAM" id="MobiDB-lite"/>
    </source>
</evidence>
<gene>
    <name evidence="3" type="ORF">Rmf_49570</name>
</gene>
<protein>
    <recommendedName>
        <fullName evidence="5">DUF2852 domain-containing protein</fullName>
    </recommendedName>
</protein>
<dbReference type="Pfam" id="PF11014">
    <property type="entry name" value="DUF2852"/>
    <property type="match status" value="1"/>
</dbReference>
<feature type="transmembrane region" description="Helical" evidence="2">
    <location>
        <begin position="50"/>
        <end position="75"/>
    </location>
</feature>
<feature type="region of interest" description="Disordered" evidence="1">
    <location>
        <begin position="149"/>
        <end position="171"/>
    </location>
</feature>
<sequence>MSATAYPDDAAFPSRRDRREQRRHDRRWRDEGADGFRPSRWSPWTAPKPVMIAVMVLAFILFFPIGLLILGFMIGSGRLGRRWARRYGMGPEGGGAWCSWNDDRGGTSGNAAFDEYRVDTLRRLEQEQQDFAAFLERLRFAKDRAEFEQFMTDRRSRPAAPPTEGERPAQG</sequence>
<feature type="region of interest" description="Disordered" evidence="1">
    <location>
        <begin position="1"/>
        <end position="35"/>
    </location>
</feature>
<organism evidence="3 4">
    <name type="scientific">Roseomonas fluvialis</name>
    <dbReference type="NCBI Taxonomy" id="1750527"/>
    <lineage>
        <taxon>Bacteria</taxon>
        <taxon>Pseudomonadati</taxon>
        <taxon>Pseudomonadota</taxon>
        <taxon>Alphaproteobacteria</taxon>
        <taxon>Acetobacterales</taxon>
        <taxon>Roseomonadaceae</taxon>
        <taxon>Roseomonas</taxon>
    </lineage>
</organism>
<keyword evidence="2" id="KW-1133">Transmembrane helix</keyword>
<evidence type="ECO:0000313" key="3">
    <source>
        <dbReference type="EMBL" id="BDG75028.1"/>
    </source>
</evidence>
<name>A0ABM7YAE5_9PROT</name>
<accession>A0ABM7YAE5</accession>
<dbReference type="EMBL" id="AP025637">
    <property type="protein sequence ID" value="BDG75028.1"/>
    <property type="molecule type" value="Genomic_DNA"/>
</dbReference>
<dbReference type="Proteomes" id="UP000831327">
    <property type="component" value="Chromosome"/>
</dbReference>